<dbReference type="GeneID" id="31014599"/>
<feature type="domain" description="Heterokaryon incompatibility" evidence="2">
    <location>
        <begin position="285"/>
        <end position="436"/>
    </location>
</feature>
<feature type="compositionally biased region" description="Polar residues" evidence="1">
    <location>
        <begin position="1"/>
        <end position="16"/>
    </location>
</feature>
<accession>A0A1J9RY86</accession>
<feature type="region of interest" description="Disordered" evidence="1">
    <location>
        <begin position="1"/>
        <end position="36"/>
    </location>
</feature>
<evidence type="ECO:0000313" key="4">
    <source>
        <dbReference type="Proteomes" id="UP000183809"/>
    </source>
</evidence>
<name>A0A1J9RY86_9PEZI</name>
<dbReference type="Pfam" id="PF06985">
    <property type="entry name" value="HET"/>
    <property type="match status" value="1"/>
</dbReference>
<gene>
    <name evidence="3" type="ORF">BKCO1_3100061</name>
</gene>
<evidence type="ECO:0000313" key="3">
    <source>
        <dbReference type="EMBL" id="OJD33311.1"/>
    </source>
</evidence>
<comment type="caution">
    <text evidence="3">The sequence shown here is derived from an EMBL/GenBank/DDBJ whole genome shotgun (WGS) entry which is preliminary data.</text>
</comment>
<dbReference type="InterPro" id="IPR010730">
    <property type="entry name" value="HET"/>
</dbReference>
<dbReference type="PANTHER" id="PTHR33112">
    <property type="entry name" value="DOMAIN PROTEIN, PUTATIVE-RELATED"/>
    <property type="match status" value="1"/>
</dbReference>
<dbReference type="STRING" id="236234.A0A1J9RY86"/>
<dbReference type="OrthoDB" id="4161196at2759"/>
<proteinExistence type="predicted"/>
<reference evidence="3 4" key="1">
    <citation type="submission" date="2016-10" db="EMBL/GenBank/DDBJ databases">
        <title>Proteomics and genomics reveal pathogen-plant mechanisms compatible with a hemibiotrophic lifestyle of Diplodia corticola.</title>
        <authorList>
            <person name="Fernandes I."/>
            <person name="De Jonge R."/>
            <person name="Van De Peer Y."/>
            <person name="Devreese B."/>
            <person name="Alves A."/>
            <person name="Esteves A.C."/>
        </authorList>
    </citation>
    <scope>NUCLEOTIDE SEQUENCE [LARGE SCALE GENOMIC DNA]</scope>
    <source>
        <strain evidence="3 4">CBS 112549</strain>
    </source>
</reference>
<protein>
    <submittedName>
        <fullName evidence="3">Heterokaryon incompatibility protein</fullName>
    </submittedName>
</protein>
<dbReference type="Proteomes" id="UP000183809">
    <property type="component" value="Unassembled WGS sequence"/>
</dbReference>
<organism evidence="3 4">
    <name type="scientific">Diplodia corticola</name>
    <dbReference type="NCBI Taxonomy" id="236234"/>
    <lineage>
        <taxon>Eukaryota</taxon>
        <taxon>Fungi</taxon>
        <taxon>Dikarya</taxon>
        <taxon>Ascomycota</taxon>
        <taxon>Pezizomycotina</taxon>
        <taxon>Dothideomycetes</taxon>
        <taxon>Dothideomycetes incertae sedis</taxon>
        <taxon>Botryosphaeriales</taxon>
        <taxon>Botryosphaeriaceae</taxon>
        <taxon>Diplodia</taxon>
    </lineage>
</organism>
<keyword evidence="4" id="KW-1185">Reference proteome</keyword>
<evidence type="ECO:0000256" key="1">
    <source>
        <dbReference type="SAM" id="MobiDB-lite"/>
    </source>
</evidence>
<dbReference type="RefSeq" id="XP_020129571.1">
    <property type="nucleotide sequence ID" value="XM_020274338.1"/>
</dbReference>
<sequence length="739" mass="83480">MASDAPSSPYQDSILQSDLDIVPDDDATSPLDPEGSVDEVTFEEDFDMDIGALDLNAEIIQKLKSAGLFTQHEVLSKLCHYCANITHEAISTPESYKHTPNVWKLLQSAEECELCALVVEQITADGAIFLDMDFEGGERERNRDEEFETSLMYLGISRDEPRPVRVELRSHGMAFQVDKGADEAEWMRWHRLVELKAFTDSSTHSQREGSDLPLRLALTEQPSLEILSVLIREWIASCQQSHRRCNFPSQGDAIPRLPTRVLDLRDVKSKGRVRIWPTQGSRARYIALSHCWGGKQPVKTEKGNLSQRIEGFPYTDLPPLFRDAVDTALAIGIDYLWIDSLCIVQDDKEDWAFEAARMADVYMNSSLTIAASAAPNSSGRLLGPRQTAPKAVRIPQRAASSTEENWSIYVDGLQERFFSRDAHGSPLNKRAWVLQERLLSPRTLHFTGTQVYWECWRDIQHESLQYEMGDYHKSRVFPGSLSPCKLGAKDKVGAYLEQWFKVLEIYTGCQLTFASDKLIAISGIVDRIQSGDTNPCFKGIFYDSALHQQLLWIVDDNSRCEFLPETGAPSWSWASRNGKIHFSANMPGLEPHNSTRVAWRENSEDQILDLRADLFTLDASVIVGELREKERVDSYRRKQGVVARNLLMVEDGDIHFRFIHEDRSAIAEDDDADNDDSRSDGSGWVPKFTGLEDESDFEDDDTVAGVLLDREKGGELNFGSIFWVLVGHVPYVLTQTLIC</sequence>
<feature type="region of interest" description="Disordered" evidence="1">
    <location>
        <begin position="667"/>
        <end position="696"/>
    </location>
</feature>
<dbReference type="EMBL" id="MNUE01000031">
    <property type="protein sequence ID" value="OJD33311.1"/>
    <property type="molecule type" value="Genomic_DNA"/>
</dbReference>
<dbReference type="PANTHER" id="PTHR33112:SF9">
    <property type="entry name" value="HETEROKARYON INCOMPATIBILITY DOMAIN-CONTAINING PROTEIN"/>
    <property type="match status" value="1"/>
</dbReference>
<evidence type="ECO:0000259" key="2">
    <source>
        <dbReference type="Pfam" id="PF06985"/>
    </source>
</evidence>
<dbReference type="AlphaFoldDB" id="A0A1J9RY86"/>